<accession>A0A162CPU2</accession>
<dbReference type="Proteomes" id="UP000076715">
    <property type="component" value="Unassembled WGS sequence"/>
</dbReference>
<feature type="transmembrane region" description="Helical" evidence="1">
    <location>
        <begin position="259"/>
        <end position="276"/>
    </location>
</feature>
<dbReference type="OrthoDB" id="102112at2"/>
<evidence type="ECO:0000313" key="3">
    <source>
        <dbReference type="Proteomes" id="UP000076715"/>
    </source>
</evidence>
<keyword evidence="3" id="KW-1185">Reference proteome</keyword>
<dbReference type="STRING" id="1642818.AWE51_05200"/>
<protein>
    <recommendedName>
        <fullName evidence="4">DoxX family protein</fullName>
    </recommendedName>
</protein>
<evidence type="ECO:0000256" key="1">
    <source>
        <dbReference type="SAM" id="Phobius"/>
    </source>
</evidence>
<evidence type="ECO:0008006" key="4">
    <source>
        <dbReference type="Google" id="ProtNLM"/>
    </source>
</evidence>
<dbReference type="EMBL" id="LQRT01000013">
    <property type="protein sequence ID" value="KZS40354.1"/>
    <property type="molecule type" value="Genomic_DNA"/>
</dbReference>
<dbReference type="AlphaFoldDB" id="A0A162CPU2"/>
<proteinExistence type="predicted"/>
<keyword evidence="1" id="KW-1133">Transmembrane helix</keyword>
<keyword evidence="1" id="KW-0812">Transmembrane</keyword>
<comment type="caution">
    <text evidence="2">The sequence shown here is derived from an EMBL/GenBank/DDBJ whole genome shotgun (WGS) entry which is preliminary data.</text>
</comment>
<feature type="transmembrane region" description="Helical" evidence="1">
    <location>
        <begin position="152"/>
        <end position="179"/>
    </location>
</feature>
<feature type="transmembrane region" description="Helical" evidence="1">
    <location>
        <begin position="7"/>
        <end position="27"/>
    </location>
</feature>
<gene>
    <name evidence="2" type="ORF">AWE51_05200</name>
</gene>
<evidence type="ECO:0000313" key="2">
    <source>
        <dbReference type="EMBL" id="KZS40354.1"/>
    </source>
</evidence>
<name>A0A162CPU2_9FLAO</name>
<feature type="transmembrane region" description="Helical" evidence="1">
    <location>
        <begin position="73"/>
        <end position="93"/>
    </location>
</feature>
<organism evidence="2 3">
    <name type="scientific">Aquimarina aggregata</name>
    <dbReference type="NCBI Taxonomy" id="1642818"/>
    <lineage>
        <taxon>Bacteria</taxon>
        <taxon>Pseudomonadati</taxon>
        <taxon>Bacteroidota</taxon>
        <taxon>Flavobacteriia</taxon>
        <taxon>Flavobacteriales</taxon>
        <taxon>Flavobacteriaceae</taxon>
        <taxon>Aquimarina</taxon>
    </lineage>
</organism>
<dbReference type="RefSeq" id="WP_066313842.1">
    <property type="nucleotide sequence ID" value="NZ_LQRT01000013.1"/>
</dbReference>
<reference evidence="2 3" key="1">
    <citation type="submission" date="2016-01" db="EMBL/GenBank/DDBJ databases">
        <title>The draft genome sequence of Aquimarina sp. RZW4-3-2.</title>
        <authorList>
            <person name="Wang Y."/>
        </authorList>
    </citation>
    <scope>NUCLEOTIDE SEQUENCE [LARGE SCALE GENOMIC DNA]</scope>
    <source>
        <strain evidence="2 3">RZW4-3-2</strain>
    </source>
</reference>
<sequence length="419" mass="49911">MIKHKIVFRFVVLFFILLIIPFPLNIIPGFDFIDIFFNDIYHFIIPWIGKNILQLKEDITVFTNGSGDTTYDYVLVLFFILVAIIGAVFWTFFFRSKEDLIKINYWFRVGLRYYLGYNMMSYGWAKAIPLQFSEPSFYRLLEPIGDMSPMGLAWTFMGFSAGYTIFSGIAELIGGILLLYKRTQYLGGLILMIVMGNVMALNYFYDIPIKLFSTELWLMALIISTPKIKQLYRLLILNVPTHATTSYRPPFHKSIHKKILLISKGMIVLFIFFYPLKENMDYLKEYGRYSYKKTPLYGLYEITNFKVNQKEIPPLTTDTIRWKYIAIEYKKSMQFYNMDMKRFRYKSEVDTINQKIIWTDTKDSTKVYNFIYTRTDSTMRFQGIHKNDTIDCQTKRLDKKDFRLMNRGFNWIQEYPFNR</sequence>
<keyword evidence="1" id="KW-0472">Membrane</keyword>
<feature type="transmembrane region" description="Helical" evidence="1">
    <location>
        <begin position="114"/>
        <end position="132"/>
    </location>
</feature>
<feature type="transmembrane region" description="Helical" evidence="1">
    <location>
        <begin position="186"/>
        <end position="205"/>
    </location>
</feature>